<evidence type="ECO:0000259" key="4">
    <source>
        <dbReference type="PROSITE" id="PS50853"/>
    </source>
</evidence>
<proteinExistence type="predicted"/>
<evidence type="ECO:0000256" key="2">
    <source>
        <dbReference type="ARBA" id="ARBA00023157"/>
    </source>
</evidence>
<dbReference type="GO" id="GO:0005886">
    <property type="term" value="C:plasma membrane"/>
    <property type="evidence" value="ECO:0007669"/>
    <property type="project" value="TreeGrafter"/>
</dbReference>
<sequence length="539" mass="60554">LRAFHVKTEKKTSQETFEAIVNLSPWVNYTFRVIAVNRRGAGLPGYKRAMCNTPPSYPYTNPEKVSAAGDQPDNLVIYWEPMDKMDWNGDRFRYLVRYKLDEPGAQWEEFEVEDPLQNSVTIRDQPTFRKYLVQVVALNAIGRSLMEPQTAIGYSGEDVPLKAPKSLKIAEIVNSTAVRLQWEHVDMSAIRGHFQGYKIQSWLILTGYQQVTERLKDVLVPANSNTVLVDLYEPMNTYEAVVVAYNGKFDGPPGEVVYFTMPEGAPSAVRDLTVKSLGSSVISSKWNEPAEPRGRLRGYYLSFSASENNSDDKEEETWVPYPRSSHLFESAKADTAYIVSVWAETGGGEGAKTSMMVKTWGYENPGKPEMKLNLLSSSDVEVTWIPSEIGLPGTAFMVNYSMIGSGIWQTSDLVPIPENRLIIKQLKPNFDYTAVLIASDGDRYTESDPQFFRTVNTTILGQVVTIEKSLTGIAWFIAVVSAGTVAVVVILVLYVFYRNRGGKYSVKKKEIERGTNLNRDEERCFMEYQYGCGSSDITT</sequence>
<dbReference type="Pfam" id="PF00041">
    <property type="entry name" value="fn3"/>
    <property type="match status" value="2"/>
</dbReference>
<dbReference type="PANTHER" id="PTHR44170">
    <property type="entry name" value="PROTEIN SIDEKICK"/>
    <property type="match status" value="1"/>
</dbReference>
<accession>A0A183IL12</accession>
<dbReference type="FunFam" id="2.60.40.10:FF:000028">
    <property type="entry name" value="Neuronal cell adhesion molecule"/>
    <property type="match status" value="1"/>
</dbReference>
<dbReference type="InterPro" id="IPR036116">
    <property type="entry name" value="FN3_sf"/>
</dbReference>
<keyword evidence="3" id="KW-1133">Transmembrane helix</keyword>
<dbReference type="CDD" id="cd00063">
    <property type="entry name" value="FN3"/>
    <property type="match status" value="5"/>
</dbReference>
<organism evidence="5">
    <name type="scientific">Soboliphyme baturini</name>
    <dbReference type="NCBI Taxonomy" id="241478"/>
    <lineage>
        <taxon>Eukaryota</taxon>
        <taxon>Metazoa</taxon>
        <taxon>Ecdysozoa</taxon>
        <taxon>Nematoda</taxon>
        <taxon>Enoplea</taxon>
        <taxon>Dorylaimia</taxon>
        <taxon>Dioctophymatida</taxon>
        <taxon>Dioctophymatoidea</taxon>
        <taxon>Soboliphymatidae</taxon>
        <taxon>Soboliphyme</taxon>
    </lineage>
</organism>
<dbReference type="InterPro" id="IPR013783">
    <property type="entry name" value="Ig-like_fold"/>
</dbReference>
<evidence type="ECO:0000313" key="5">
    <source>
        <dbReference type="WBParaSite" id="SBAD_0000449301-mRNA-1"/>
    </source>
</evidence>
<keyword evidence="2" id="KW-1015">Disulfide bond</keyword>
<reference evidence="5" key="1">
    <citation type="submission" date="2016-06" db="UniProtKB">
        <authorList>
            <consortium name="WormBaseParasite"/>
        </authorList>
    </citation>
    <scope>IDENTIFICATION</scope>
</reference>
<feature type="domain" description="Fibronectin type-III" evidence="4">
    <location>
        <begin position="1"/>
        <end position="56"/>
    </location>
</feature>
<name>A0A183IL12_9BILA</name>
<dbReference type="Gene3D" id="2.60.40.10">
    <property type="entry name" value="Immunoglobulins"/>
    <property type="match status" value="5"/>
</dbReference>
<dbReference type="InterPro" id="IPR003961">
    <property type="entry name" value="FN3_dom"/>
</dbReference>
<dbReference type="GO" id="GO:0098609">
    <property type="term" value="P:cell-cell adhesion"/>
    <property type="evidence" value="ECO:0007669"/>
    <property type="project" value="TreeGrafter"/>
</dbReference>
<keyword evidence="3" id="KW-0812">Transmembrane</keyword>
<evidence type="ECO:0000256" key="1">
    <source>
        <dbReference type="ARBA" id="ARBA00022737"/>
    </source>
</evidence>
<dbReference type="AlphaFoldDB" id="A0A183IL12"/>
<dbReference type="SMART" id="SM00060">
    <property type="entry name" value="FN3"/>
    <property type="match status" value="4"/>
</dbReference>
<keyword evidence="3" id="KW-0472">Membrane</keyword>
<feature type="domain" description="Fibronectin type-III" evidence="4">
    <location>
        <begin position="163"/>
        <end position="264"/>
    </location>
</feature>
<dbReference type="SUPFAM" id="SSF49265">
    <property type="entry name" value="Fibronectin type III"/>
    <property type="match status" value="3"/>
</dbReference>
<dbReference type="WBParaSite" id="SBAD_0000449301-mRNA-1">
    <property type="protein sequence ID" value="SBAD_0000449301-mRNA-1"/>
    <property type="gene ID" value="SBAD_0000449301"/>
</dbReference>
<dbReference type="PANTHER" id="PTHR44170:SF6">
    <property type="entry name" value="CONTACTIN"/>
    <property type="match status" value="1"/>
</dbReference>
<dbReference type="FunFam" id="2.60.40.10:FF:000035">
    <property type="entry name" value="Contactin 1"/>
    <property type="match status" value="1"/>
</dbReference>
<dbReference type="PROSITE" id="PS50853">
    <property type="entry name" value="FN3"/>
    <property type="match status" value="5"/>
</dbReference>
<feature type="domain" description="Fibronectin type-III" evidence="4">
    <location>
        <begin position="268"/>
        <end position="364"/>
    </location>
</feature>
<keyword evidence="1" id="KW-0677">Repeat</keyword>
<feature type="domain" description="Fibronectin type-III" evidence="4">
    <location>
        <begin position="367"/>
        <end position="457"/>
    </location>
</feature>
<protein>
    <submittedName>
        <fullName evidence="5">Fibronectin type-III domain-containing protein</fullName>
    </submittedName>
</protein>
<dbReference type="GO" id="GO:0030424">
    <property type="term" value="C:axon"/>
    <property type="evidence" value="ECO:0007669"/>
    <property type="project" value="TreeGrafter"/>
</dbReference>
<feature type="domain" description="Fibronectin type-III" evidence="4">
    <location>
        <begin position="58"/>
        <end position="158"/>
    </location>
</feature>
<dbReference type="GO" id="GO:0007411">
    <property type="term" value="P:axon guidance"/>
    <property type="evidence" value="ECO:0007669"/>
    <property type="project" value="TreeGrafter"/>
</dbReference>
<evidence type="ECO:0000256" key="3">
    <source>
        <dbReference type="SAM" id="Phobius"/>
    </source>
</evidence>
<feature type="transmembrane region" description="Helical" evidence="3">
    <location>
        <begin position="473"/>
        <end position="497"/>
    </location>
</feature>